<dbReference type="EMBL" id="PECK01000001">
    <property type="protein sequence ID" value="TDZ98251.1"/>
    <property type="molecule type" value="Genomic_DNA"/>
</dbReference>
<evidence type="ECO:0000313" key="2">
    <source>
        <dbReference type="EMBL" id="TDZ98251.1"/>
    </source>
</evidence>
<keyword evidence="1" id="KW-0472">Membrane</keyword>
<reference evidence="4 5" key="1">
    <citation type="journal article" date="2019" name="Sci. Rep.">
        <title>Extended insight into the Mycobacterium chelonae-abscessus complex through whole genome sequencing of Mycobacterium salmoniphilum outbreak and Mycobacterium salmoniphilum-like strains.</title>
        <authorList>
            <person name="Behra P.R.K."/>
            <person name="Das S."/>
            <person name="Pettersson B.M.F."/>
            <person name="Shirreff L."/>
            <person name="DuCote T."/>
            <person name="Jacobsson K.G."/>
            <person name="Ennis D.G."/>
            <person name="Kirsebom L.A."/>
        </authorList>
    </citation>
    <scope>NUCLEOTIDE SEQUENCE [LARGE SCALE GENOMIC DNA]</scope>
    <source>
        <strain evidence="3 4">CCUG 60883</strain>
        <strain evidence="2 5">CCUG 60885</strain>
    </source>
</reference>
<keyword evidence="4" id="KW-1185">Reference proteome</keyword>
<comment type="caution">
    <text evidence="2">The sequence shown here is derived from an EMBL/GenBank/DDBJ whole genome shotgun (WGS) entry which is preliminary data.</text>
</comment>
<feature type="transmembrane region" description="Helical" evidence="1">
    <location>
        <begin position="51"/>
        <end position="76"/>
    </location>
</feature>
<protein>
    <submittedName>
        <fullName evidence="2">Uncharacterized protein</fullName>
    </submittedName>
</protein>
<dbReference type="Proteomes" id="UP000295685">
    <property type="component" value="Unassembled WGS sequence"/>
</dbReference>
<proteinExistence type="predicted"/>
<dbReference type="EMBL" id="PECM01000009">
    <property type="protein sequence ID" value="TEA02781.1"/>
    <property type="molecule type" value="Genomic_DNA"/>
</dbReference>
<evidence type="ECO:0000313" key="5">
    <source>
        <dbReference type="Proteomes" id="UP000295685"/>
    </source>
</evidence>
<keyword evidence="1" id="KW-1133">Transmembrane helix</keyword>
<keyword evidence="1" id="KW-0812">Transmembrane</keyword>
<accession>A0A4R8SKM0</accession>
<dbReference type="Proteomes" id="UP000294844">
    <property type="component" value="Unassembled WGS sequence"/>
</dbReference>
<organism evidence="2 5">
    <name type="scientific">Mycobacteroides salmoniphilum</name>
    <dbReference type="NCBI Taxonomy" id="404941"/>
    <lineage>
        <taxon>Bacteria</taxon>
        <taxon>Bacillati</taxon>
        <taxon>Actinomycetota</taxon>
        <taxon>Actinomycetes</taxon>
        <taxon>Mycobacteriales</taxon>
        <taxon>Mycobacteriaceae</taxon>
        <taxon>Mycobacteroides</taxon>
    </lineage>
</organism>
<dbReference type="AlphaFoldDB" id="A0A4R8SKM0"/>
<feature type="transmembrane region" description="Helical" evidence="1">
    <location>
        <begin position="88"/>
        <end position="111"/>
    </location>
</feature>
<evidence type="ECO:0000256" key="1">
    <source>
        <dbReference type="SAM" id="Phobius"/>
    </source>
</evidence>
<evidence type="ECO:0000313" key="3">
    <source>
        <dbReference type="EMBL" id="TEA02781.1"/>
    </source>
</evidence>
<name>A0A4R8SKM0_9MYCO</name>
<evidence type="ECO:0000313" key="4">
    <source>
        <dbReference type="Proteomes" id="UP000294844"/>
    </source>
</evidence>
<gene>
    <name evidence="3" type="ORF">CCUG60883_03399</name>
    <name evidence="2" type="ORF">CCUG60885_00115</name>
</gene>
<sequence precursor="true">MMQRDMRCAVLGATCAIGFSPIAAALTAVAYRFPVPMVGYVSGPANIWPAMFGAVFYLALGGFAVIGGFGAGAGLVAERLRPHHAVPYTVGASFVVALLGALSLALLEYVVGRW</sequence>